<dbReference type="PROSITE" id="PS51007">
    <property type="entry name" value="CYTC"/>
    <property type="match status" value="2"/>
</dbReference>
<evidence type="ECO:0000313" key="8">
    <source>
        <dbReference type="Proteomes" id="UP001606305"/>
    </source>
</evidence>
<keyword evidence="8" id="KW-1185">Reference proteome</keyword>
<keyword evidence="5" id="KW-0732">Signal</keyword>
<dbReference type="Gene3D" id="1.10.760.10">
    <property type="entry name" value="Cytochrome c-like domain"/>
    <property type="match status" value="2"/>
</dbReference>
<dbReference type="PANTHER" id="PTHR33751:SF11">
    <property type="entry name" value="BLL4483 PROTEIN"/>
    <property type="match status" value="1"/>
</dbReference>
<accession>A0ABW7GA74</accession>
<dbReference type="PANTHER" id="PTHR33751">
    <property type="entry name" value="CBB3-TYPE CYTOCHROME C OXIDASE SUBUNIT FIXP"/>
    <property type="match status" value="1"/>
</dbReference>
<dbReference type="PIRSF" id="PIRSF000005">
    <property type="entry name" value="Cytochrome_c4"/>
    <property type="match status" value="1"/>
</dbReference>
<keyword evidence="3 4" id="KW-0408">Iron</keyword>
<keyword evidence="2 4" id="KW-0479">Metal-binding</keyword>
<dbReference type="InterPro" id="IPR009056">
    <property type="entry name" value="Cyt_c-like_dom"/>
</dbReference>
<gene>
    <name evidence="7" type="ORF">ACG00X_18205</name>
</gene>
<sequence>MATPQRIALAAALLIAAAASSAEPAPDTLAQRALACTGCHGKQGRAAPDGYYPRLAGKPAGYLHNQLLNFRDGRRDYGLMSELIAPLSDAYLKELAGYFASLDLPYPPPQAPTLPTPALARAEQLVRHGDPARQLPACTACHGERLTGTQPVVPGLLGLSRDYLNGQLGAWRSGQRRAQPPDCMAQIAQALTDADIHALTQYLAGQPMPADPHPAAALAAPPPVRCGGLTP</sequence>
<evidence type="ECO:0000256" key="2">
    <source>
        <dbReference type="ARBA" id="ARBA00022723"/>
    </source>
</evidence>
<evidence type="ECO:0000256" key="3">
    <source>
        <dbReference type="ARBA" id="ARBA00023004"/>
    </source>
</evidence>
<evidence type="ECO:0000256" key="1">
    <source>
        <dbReference type="ARBA" id="ARBA00022617"/>
    </source>
</evidence>
<dbReference type="RefSeq" id="WP_394490088.1">
    <property type="nucleotide sequence ID" value="NZ_JBIGIA010000015.1"/>
</dbReference>
<name>A0ABW7GA74_9BURK</name>
<proteinExistence type="predicted"/>
<dbReference type="InterPro" id="IPR050597">
    <property type="entry name" value="Cytochrome_c_Oxidase_Subunit"/>
</dbReference>
<feature type="chain" id="PRO_5046834596" evidence="5">
    <location>
        <begin position="25"/>
        <end position="231"/>
    </location>
</feature>
<evidence type="ECO:0000259" key="6">
    <source>
        <dbReference type="PROSITE" id="PS51007"/>
    </source>
</evidence>
<evidence type="ECO:0000313" key="7">
    <source>
        <dbReference type="EMBL" id="MFG6458775.1"/>
    </source>
</evidence>
<dbReference type="EMBL" id="JBIGIA010000015">
    <property type="protein sequence ID" value="MFG6458775.1"/>
    <property type="molecule type" value="Genomic_DNA"/>
</dbReference>
<feature type="signal peptide" evidence="5">
    <location>
        <begin position="1"/>
        <end position="24"/>
    </location>
</feature>
<feature type="domain" description="Cytochrome c" evidence="6">
    <location>
        <begin position="20"/>
        <end position="103"/>
    </location>
</feature>
<protein>
    <submittedName>
        <fullName evidence="7">C-type cytochrome</fullName>
    </submittedName>
</protein>
<feature type="domain" description="Cytochrome c" evidence="6">
    <location>
        <begin position="117"/>
        <end position="207"/>
    </location>
</feature>
<organism evidence="7 8">
    <name type="scientific">Pelomonas nitida</name>
    <dbReference type="NCBI Taxonomy" id="3299027"/>
    <lineage>
        <taxon>Bacteria</taxon>
        <taxon>Pseudomonadati</taxon>
        <taxon>Pseudomonadota</taxon>
        <taxon>Betaproteobacteria</taxon>
        <taxon>Burkholderiales</taxon>
        <taxon>Sphaerotilaceae</taxon>
        <taxon>Roseateles</taxon>
    </lineage>
</organism>
<dbReference type="InterPro" id="IPR036909">
    <property type="entry name" value="Cyt_c-like_dom_sf"/>
</dbReference>
<dbReference type="InterPro" id="IPR024167">
    <property type="entry name" value="Cytochrome_c4-like"/>
</dbReference>
<reference evidence="7 8" key="1">
    <citation type="submission" date="2024-09" db="EMBL/GenBank/DDBJ databases">
        <title>Novel species of the genus Pelomonas and Roseateles isolated from streams.</title>
        <authorList>
            <person name="Lu H."/>
        </authorList>
    </citation>
    <scope>NUCLEOTIDE SEQUENCE [LARGE SCALE GENOMIC DNA]</scope>
    <source>
        <strain evidence="7 8">BYS96W</strain>
    </source>
</reference>
<evidence type="ECO:0000256" key="4">
    <source>
        <dbReference type="PROSITE-ProRule" id="PRU00433"/>
    </source>
</evidence>
<keyword evidence="1 4" id="KW-0349">Heme</keyword>
<dbReference type="Proteomes" id="UP001606305">
    <property type="component" value="Unassembled WGS sequence"/>
</dbReference>
<evidence type="ECO:0000256" key="5">
    <source>
        <dbReference type="SAM" id="SignalP"/>
    </source>
</evidence>
<comment type="caution">
    <text evidence="7">The sequence shown here is derived from an EMBL/GenBank/DDBJ whole genome shotgun (WGS) entry which is preliminary data.</text>
</comment>
<dbReference type="SUPFAM" id="SSF46626">
    <property type="entry name" value="Cytochrome c"/>
    <property type="match status" value="2"/>
</dbReference>